<comment type="caution">
    <text evidence="2">The sequence shown here is derived from an EMBL/GenBank/DDBJ whole genome shotgun (WGS) entry which is preliminary data.</text>
</comment>
<name>A0AA88D1U0_FICCA</name>
<accession>A0AA88D1U0</accession>
<reference evidence="2" key="1">
    <citation type="submission" date="2023-07" db="EMBL/GenBank/DDBJ databases">
        <title>draft genome sequence of fig (Ficus carica).</title>
        <authorList>
            <person name="Takahashi T."/>
            <person name="Nishimura K."/>
        </authorList>
    </citation>
    <scope>NUCLEOTIDE SEQUENCE</scope>
</reference>
<dbReference type="AlphaFoldDB" id="A0AA88D1U0"/>
<keyword evidence="1" id="KW-0812">Transmembrane</keyword>
<keyword evidence="3" id="KW-1185">Reference proteome</keyword>
<evidence type="ECO:0000313" key="3">
    <source>
        <dbReference type="Proteomes" id="UP001187192"/>
    </source>
</evidence>
<organism evidence="2 3">
    <name type="scientific">Ficus carica</name>
    <name type="common">Common fig</name>
    <dbReference type="NCBI Taxonomy" id="3494"/>
    <lineage>
        <taxon>Eukaryota</taxon>
        <taxon>Viridiplantae</taxon>
        <taxon>Streptophyta</taxon>
        <taxon>Embryophyta</taxon>
        <taxon>Tracheophyta</taxon>
        <taxon>Spermatophyta</taxon>
        <taxon>Magnoliopsida</taxon>
        <taxon>eudicotyledons</taxon>
        <taxon>Gunneridae</taxon>
        <taxon>Pentapetalae</taxon>
        <taxon>rosids</taxon>
        <taxon>fabids</taxon>
        <taxon>Rosales</taxon>
        <taxon>Moraceae</taxon>
        <taxon>Ficeae</taxon>
        <taxon>Ficus</taxon>
    </lineage>
</organism>
<gene>
    <name evidence="2" type="ORF">TIFTF001_010086</name>
</gene>
<keyword evidence="1" id="KW-1133">Transmembrane helix</keyword>
<evidence type="ECO:0000256" key="1">
    <source>
        <dbReference type="SAM" id="Phobius"/>
    </source>
</evidence>
<keyword evidence="1" id="KW-0472">Membrane</keyword>
<evidence type="ECO:0000313" key="2">
    <source>
        <dbReference type="EMBL" id="GMN40870.1"/>
    </source>
</evidence>
<dbReference type="Proteomes" id="UP001187192">
    <property type="component" value="Unassembled WGS sequence"/>
</dbReference>
<dbReference type="EMBL" id="BTGU01000012">
    <property type="protein sequence ID" value="GMN40870.1"/>
    <property type="molecule type" value="Genomic_DNA"/>
</dbReference>
<sequence length="75" mass="7987">MLVLVSLVLLEIVGIIIAIIAVAIVTRDRSRISSAATTRNLSVAIVEIATVSGAPNFFRCLRLTPSVGVVPRRSE</sequence>
<protein>
    <submittedName>
        <fullName evidence="2">Uncharacterized protein</fullName>
    </submittedName>
</protein>
<proteinExistence type="predicted"/>
<feature type="transmembrane region" description="Helical" evidence="1">
    <location>
        <begin position="6"/>
        <end position="25"/>
    </location>
</feature>